<comment type="caution">
    <text evidence="7">The sequence shown here is derived from an EMBL/GenBank/DDBJ whole genome shotgun (WGS) entry which is preliminary data.</text>
</comment>
<name>A0AB34KDP8_9PEZI</name>
<accession>A0AB34KDP8</accession>
<comment type="subcellular location">
    <subcellularLocation>
        <location evidence="1">Membrane</location>
        <topology evidence="1">Multi-pass membrane protein</topology>
    </subcellularLocation>
</comment>
<evidence type="ECO:0000313" key="8">
    <source>
        <dbReference type="Proteomes" id="UP000803884"/>
    </source>
</evidence>
<dbReference type="RefSeq" id="XP_069224980.1">
    <property type="nucleotide sequence ID" value="XM_069377960.1"/>
</dbReference>
<keyword evidence="3 6" id="KW-0812">Transmembrane</keyword>
<feature type="transmembrane region" description="Helical" evidence="6">
    <location>
        <begin position="253"/>
        <end position="278"/>
    </location>
</feature>
<protein>
    <recommendedName>
        <fullName evidence="9">Amino acid transporter</fullName>
    </recommendedName>
</protein>
<evidence type="ECO:0000256" key="3">
    <source>
        <dbReference type="ARBA" id="ARBA00022692"/>
    </source>
</evidence>
<keyword evidence="4 6" id="KW-1133">Transmembrane helix</keyword>
<evidence type="ECO:0000256" key="6">
    <source>
        <dbReference type="SAM" id="Phobius"/>
    </source>
</evidence>
<dbReference type="Gene3D" id="1.20.1740.10">
    <property type="entry name" value="Amino acid/polyamine transporter I"/>
    <property type="match status" value="1"/>
</dbReference>
<dbReference type="GeneID" id="96010798"/>
<feature type="transmembrane region" description="Helical" evidence="6">
    <location>
        <begin position="16"/>
        <end position="36"/>
    </location>
</feature>
<evidence type="ECO:0000256" key="4">
    <source>
        <dbReference type="ARBA" id="ARBA00022989"/>
    </source>
</evidence>
<keyword evidence="8" id="KW-1185">Reference proteome</keyword>
<keyword evidence="2" id="KW-0813">Transport</keyword>
<gene>
    <name evidence="7" type="ORF">WHR41_09357</name>
</gene>
<dbReference type="GO" id="GO:0022857">
    <property type="term" value="F:transmembrane transporter activity"/>
    <property type="evidence" value="ECO:0007669"/>
    <property type="project" value="InterPro"/>
</dbReference>
<keyword evidence="5 6" id="KW-0472">Membrane</keyword>
<dbReference type="EMBL" id="JAAQHG020000112">
    <property type="protein sequence ID" value="KAL1581872.1"/>
    <property type="molecule type" value="Genomic_DNA"/>
</dbReference>
<proteinExistence type="predicted"/>
<evidence type="ECO:0000256" key="2">
    <source>
        <dbReference type="ARBA" id="ARBA00022448"/>
    </source>
</evidence>
<evidence type="ECO:0000256" key="1">
    <source>
        <dbReference type="ARBA" id="ARBA00004141"/>
    </source>
</evidence>
<evidence type="ECO:0008006" key="9">
    <source>
        <dbReference type="Google" id="ProtNLM"/>
    </source>
</evidence>
<dbReference type="InterPro" id="IPR002293">
    <property type="entry name" value="AA/rel_permease1"/>
</dbReference>
<dbReference type="PANTHER" id="PTHR45649:SF4">
    <property type="entry name" value="TRANSPORTER, PUTATIVE (EUROFUNG)-RELATED"/>
    <property type="match status" value="1"/>
</dbReference>
<dbReference type="PANTHER" id="PTHR45649">
    <property type="entry name" value="AMINO-ACID PERMEASE BAT1"/>
    <property type="match status" value="1"/>
</dbReference>
<feature type="transmembrane region" description="Helical" evidence="6">
    <location>
        <begin position="143"/>
        <end position="161"/>
    </location>
</feature>
<feature type="transmembrane region" description="Helical" evidence="6">
    <location>
        <begin position="347"/>
        <end position="367"/>
    </location>
</feature>
<evidence type="ECO:0000256" key="5">
    <source>
        <dbReference type="ARBA" id="ARBA00023136"/>
    </source>
</evidence>
<dbReference type="AlphaFoldDB" id="A0AB34KDP8"/>
<dbReference type="GO" id="GO:0016020">
    <property type="term" value="C:membrane"/>
    <property type="evidence" value="ECO:0007669"/>
    <property type="project" value="UniProtKB-SubCell"/>
</dbReference>
<dbReference type="PIRSF" id="PIRSF006060">
    <property type="entry name" value="AA_transporter"/>
    <property type="match status" value="1"/>
</dbReference>
<sequence>MARVGRQPSLKRRHRFVSSVATSVIVQGSWEVLLVASTDGLVNGGIAGLFWTYVWTSVGMALMVLSLAEMASMAPTSSGPYHWVSELAPSKHRRFLSQVTGWTSTVAWQAGAATGPFVVGTMFRSLVEINYGWNGWTTWQDTLLVWCTVLVIAGANCYNGSLPPLLQVLIMTLYVSGFLATTVLLLAFAPRLPASALLTAFTNDGGWPDMKTSLLVGQISAVYACVGSDAIVHMGEETKNAARTIPRSMVCSYLLSGVMGLSFLISYLLCITDVPGALHDPSGYPFLFVLNSAFSPETVNAIAAIVLTLVLAGTLSHNAASSRQIWAFARDGGLPFSRWISKVHSGLQVPINAICLTAATTVLFSLINLGSKIAFKAILSLNLVCLLWTYMVCVGCILYQRVYHPDSLPRSRWTLGKWGFAINIGSLAHTFFVFFWSFWPNVTPAGWEDLNCAALMFPTALAVTYIDWWSRAKGEYQAPAERLEGRRGAGTLVSASSV</sequence>
<evidence type="ECO:0000313" key="7">
    <source>
        <dbReference type="EMBL" id="KAL1581872.1"/>
    </source>
</evidence>
<feature type="transmembrane region" description="Helical" evidence="6">
    <location>
        <begin position="48"/>
        <end position="68"/>
    </location>
</feature>
<dbReference type="Proteomes" id="UP000803884">
    <property type="component" value="Unassembled WGS sequence"/>
</dbReference>
<feature type="transmembrane region" description="Helical" evidence="6">
    <location>
        <begin position="298"/>
        <end position="320"/>
    </location>
</feature>
<reference evidence="7 8" key="1">
    <citation type="journal article" date="2020" name="Microbiol. Resour. Announc.">
        <title>Draft Genome Sequence of a Cladosporium Species Isolated from the Mesophotic Ascidian Didemnum maculosum.</title>
        <authorList>
            <person name="Gioti A."/>
            <person name="Siaperas R."/>
            <person name="Nikolaivits E."/>
            <person name="Le Goff G."/>
            <person name="Ouazzani J."/>
            <person name="Kotoulas G."/>
            <person name="Topakas E."/>
        </authorList>
    </citation>
    <scope>NUCLEOTIDE SEQUENCE [LARGE SCALE GENOMIC DNA]</scope>
    <source>
        <strain evidence="7 8">TM138-S3</strain>
    </source>
</reference>
<dbReference type="Pfam" id="PF13520">
    <property type="entry name" value="AA_permease_2"/>
    <property type="match status" value="1"/>
</dbReference>
<feature type="transmembrane region" description="Helical" evidence="6">
    <location>
        <begin position="373"/>
        <end position="399"/>
    </location>
</feature>
<feature type="transmembrane region" description="Helical" evidence="6">
    <location>
        <begin position="420"/>
        <end position="439"/>
    </location>
</feature>
<feature type="transmembrane region" description="Helical" evidence="6">
    <location>
        <begin position="168"/>
        <end position="192"/>
    </location>
</feature>
<organism evidence="7 8">
    <name type="scientific">Cladosporium halotolerans</name>
    <dbReference type="NCBI Taxonomy" id="1052096"/>
    <lineage>
        <taxon>Eukaryota</taxon>
        <taxon>Fungi</taxon>
        <taxon>Dikarya</taxon>
        <taxon>Ascomycota</taxon>
        <taxon>Pezizomycotina</taxon>
        <taxon>Dothideomycetes</taxon>
        <taxon>Dothideomycetidae</taxon>
        <taxon>Cladosporiales</taxon>
        <taxon>Cladosporiaceae</taxon>
        <taxon>Cladosporium</taxon>
    </lineage>
</organism>